<dbReference type="InterPro" id="IPR019316">
    <property type="entry name" value="G8_domain"/>
</dbReference>
<evidence type="ECO:0000256" key="2">
    <source>
        <dbReference type="ARBA" id="ARBA00023180"/>
    </source>
</evidence>
<feature type="domain" description="G8" evidence="3">
    <location>
        <begin position="44"/>
        <end position="190"/>
    </location>
</feature>
<comment type="caution">
    <text evidence="4">The sequence shown here is derived from an EMBL/GenBank/DDBJ whole genome shotgun (WGS) entry which is preliminary data.</text>
</comment>
<dbReference type="EMBL" id="LYDR01000116">
    <property type="protein sequence ID" value="ODA30033.1"/>
    <property type="molecule type" value="Genomic_DNA"/>
</dbReference>
<evidence type="ECO:0000313" key="5">
    <source>
        <dbReference type="Proteomes" id="UP000094828"/>
    </source>
</evidence>
<sequence>MITNRYTIYSLFAFIVIMLSGEAAFSNESKTIFSTQSGKWSSKETWSSGNLPETGDRVVIRAGHHVIYDIGHQGRTPSFRLVQIAGELEFATDQNTLLEAGLITIIASEDPSEEGFDCHATPPPVGEGRKRPALYIGRPGAPLPAEYTAKIRLRYFEGMNKLSCPALVCCGGRMEIHGQPMTRTWVKLKRSVTLAESTGRGATTLSLMESVEGWKEGDQVIVTSTHRQRDREDGDFLSSAQTEVRRIVRTGSQDFTGGYPLTLDKPLQHAHFADENFQAEVANLTRNVVIESAEPDGVRGHTMYHRYSAGSISYAEFRHLGKRDELGRYSIHFHLCGETMRGSSVIGASIWDSHNRWITIHGTNALVIRDCVGYKSVGHGYFLEDGTEVNNILDHNLAALVLPAKTQKDQVVPFDLNRGAGFWWANCHNQFTRNVAAECAEYGYRFENKKTADFDPILSVRQPDGSVKSVDTRILPFIRFEDNEAHTMRFFCLNLRGIARPEGGRLNFVEQNQTLAREAAEALPPNGAPFWIKDFKAWEANWSVHLGTTGVFIDGLNSYRCDVAIWRSVMDRSGFRRMTSREMRVNDIHGPISMGAVPASTASENDEGYAYEARLQPASVSSFKDQLPPVTVITSIVRQGQLLKVCGSVADTSDIRHVLVNGQKARSLRGSFAEWEIVLEAPASGPMELTAISEDINGHIEQTPHIIRLD</sequence>
<dbReference type="AlphaFoldDB" id="A0A1C3E9X4"/>
<evidence type="ECO:0000256" key="1">
    <source>
        <dbReference type="ARBA" id="ARBA00022729"/>
    </source>
</evidence>
<dbReference type="PROSITE" id="PS51484">
    <property type="entry name" value="G8"/>
    <property type="match status" value="1"/>
</dbReference>
<dbReference type="Proteomes" id="UP000094828">
    <property type="component" value="Unassembled WGS sequence"/>
</dbReference>
<gene>
    <name evidence="4" type="ORF">A6X21_06760</name>
</gene>
<keyword evidence="2" id="KW-0325">Glycoprotein</keyword>
<dbReference type="PANTHER" id="PTHR46769:SF2">
    <property type="entry name" value="FIBROCYSTIN-L ISOFORM 2 PRECURSOR-RELATED"/>
    <property type="match status" value="1"/>
</dbReference>
<name>A0A1C3E9X4_9PLAN</name>
<protein>
    <recommendedName>
        <fullName evidence="3">G8 domain-containing protein</fullName>
    </recommendedName>
</protein>
<reference evidence="4 5" key="1">
    <citation type="submission" date="2016-05" db="EMBL/GenBank/DDBJ databases">
        <title>Genomic and physiological characterization of Planctopirus sp. isolated from fresh water lake.</title>
        <authorList>
            <person name="Subhash Y."/>
            <person name="Ramana C."/>
        </authorList>
    </citation>
    <scope>NUCLEOTIDE SEQUENCE [LARGE SCALE GENOMIC DNA]</scope>
    <source>
        <strain evidence="4 5">JC280</strain>
    </source>
</reference>
<dbReference type="OrthoDB" id="227223at2"/>
<keyword evidence="1" id="KW-0732">Signal</keyword>
<evidence type="ECO:0000313" key="4">
    <source>
        <dbReference type="EMBL" id="ODA30033.1"/>
    </source>
</evidence>
<dbReference type="RefSeq" id="WP_068848979.1">
    <property type="nucleotide sequence ID" value="NZ_LYDR01000116.1"/>
</dbReference>
<dbReference type="STRING" id="1841610.A6X21_06760"/>
<dbReference type="SMART" id="SM01225">
    <property type="entry name" value="G8"/>
    <property type="match status" value="1"/>
</dbReference>
<accession>A0A1C3E9X4</accession>
<dbReference type="PANTHER" id="PTHR46769">
    <property type="entry name" value="POLYCYSTIC KIDNEY AND HEPATIC DISEASE 1 (AUTOSOMAL RECESSIVE)-LIKE 1"/>
    <property type="match status" value="1"/>
</dbReference>
<proteinExistence type="predicted"/>
<dbReference type="Pfam" id="PF10162">
    <property type="entry name" value="G8"/>
    <property type="match status" value="1"/>
</dbReference>
<organism evidence="4 5">
    <name type="scientific">Planctopirus hydrillae</name>
    <dbReference type="NCBI Taxonomy" id="1841610"/>
    <lineage>
        <taxon>Bacteria</taxon>
        <taxon>Pseudomonadati</taxon>
        <taxon>Planctomycetota</taxon>
        <taxon>Planctomycetia</taxon>
        <taxon>Planctomycetales</taxon>
        <taxon>Planctomycetaceae</taxon>
        <taxon>Planctopirus</taxon>
    </lineage>
</organism>
<keyword evidence="5" id="KW-1185">Reference proteome</keyword>
<dbReference type="InterPro" id="IPR052387">
    <property type="entry name" value="Fibrocystin"/>
</dbReference>
<evidence type="ECO:0000259" key="3">
    <source>
        <dbReference type="PROSITE" id="PS51484"/>
    </source>
</evidence>
<dbReference type="Pfam" id="PF24606">
    <property type="entry name" value="CEMIP_beta-hel"/>
    <property type="match status" value="1"/>
</dbReference>
<dbReference type="InterPro" id="IPR055401">
    <property type="entry name" value="CEMIP_beta-hel_dom"/>
</dbReference>